<comment type="similarity">
    <text evidence="2">Belongs to the GMC oxidoreductase family.</text>
</comment>
<feature type="binding site" evidence="7">
    <location>
        <position position="156"/>
    </location>
    <ligand>
        <name>FAD</name>
        <dbReference type="ChEBI" id="CHEBI:57692"/>
    </ligand>
</feature>
<evidence type="ECO:0000256" key="6">
    <source>
        <dbReference type="PIRSR" id="PIRSR000137-1"/>
    </source>
</evidence>
<dbReference type="AlphaFoldDB" id="A0A9P4TNL7"/>
<proteinExistence type="inferred from homology"/>
<evidence type="ECO:0000256" key="1">
    <source>
        <dbReference type="ARBA" id="ARBA00001974"/>
    </source>
</evidence>
<comment type="caution">
    <text evidence="10">The sequence shown here is derived from an EMBL/GenBank/DDBJ whole genome shotgun (WGS) entry which is preliminary data.</text>
</comment>
<dbReference type="SUPFAM" id="SSF54373">
    <property type="entry name" value="FAD-linked reductases, C-terminal domain"/>
    <property type="match status" value="1"/>
</dbReference>
<dbReference type="Pfam" id="PF05199">
    <property type="entry name" value="GMC_oxred_C"/>
    <property type="match status" value="1"/>
</dbReference>
<dbReference type="GO" id="GO:0050660">
    <property type="term" value="F:flavin adenine dinucleotide binding"/>
    <property type="evidence" value="ECO:0007669"/>
    <property type="project" value="InterPro"/>
</dbReference>
<dbReference type="Pfam" id="PF05834">
    <property type="entry name" value="Lycopene_cycl"/>
    <property type="match status" value="1"/>
</dbReference>
<feature type="domain" description="Glucose-methanol-choline oxidoreductase N-terminal" evidence="8">
    <location>
        <begin position="136"/>
        <end position="216"/>
    </location>
</feature>
<dbReference type="Gene3D" id="4.10.450.10">
    <property type="entry name" value="Glucose Oxidase, domain 2"/>
    <property type="match status" value="1"/>
</dbReference>
<feature type="active site" description="Proton donor" evidence="6">
    <location>
        <position position="392"/>
    </location>
</feature>
<protein>
    <submittedName>
        <fullName evidence="10">FAD/NAD(P)-binding domain-containing protein</fullName>
    </submittedName>
</protein>
<dbReference type="Proteomes" id="UP000800093">
    <property type="component" value="Unassembled WGS sequence"/>
</dbReference>
<evidence type="ECO:0000256" key="3">
    <source>
        <dbReference type="ARBA" id="ARBA00022630"/>
    </source>
</evidence>
<keyword evidence="4 7" id="KW-0274">FAD</keyword>
<dbReference type="Gene3D" id="3.30.560.10">
    <property type="entry name" value="Glucose Oxidase, domain 3"/>
    <property type="match status" value="2"/>
</dbReference>
<sequence length="453" mass="48662">MYDIIIIGGGTAGCVLASRLSSRTKIRILVIETGPETRDLEHTTLPSGAAFLHDGIPRYNCAIRGVGSVTVINTGGRIRGDKQDYDEWARVHGYDGLIHNAAISSSGRHFPLRGMVRRAWKDLGMKWKADGNDGSPLLMLHTPPSNGVEVPKSTLVSRVLLEIDESGNKRAAGVECADGMKFLPSPGGEAILAADAYRTPQVLLLSGIGDAAELGKHGIKQEVNLPEKLRRPERGLALGSPLFNDPAYIKGGPGDWLITMLVLISGLKSAIAKDKGTAPEQLDSHPLVQGPQSHIELGMLYAAVGSQQTSLDIPLDGTAIMAFSIGFLPTSRGSIALKSTNPEDAPSIDPNYYATETDRYVAREEWRYEVDGMETDEEVDKRMGIGGITTYHPAGSASMGKVVDANLRVKRVDGLRIVDASGIPMPLVAHYQIAVYAIAEQAADIILKAREKI</sequence>
<organism evidence="10 11">
    <name type="scientific">Lojkania enalia</name>
    <dbReference type="NCBI Taxonomy" id="147567"/>
    <lineage>
        <taxon>Eukaryota</taxon>
        <taxon>Fungi</taxon>
        <taxon>Dikarya</taxon>
        <taxon>Ascomycota</taxon>
        <taxon>Pezizomycotina</taxon>
        <taxon>Dothideomycetes</taxon>
        <taxon>Pleosporomycetidae</taxon>
        <taxon>Pleosporales</taxon>
        <taxon>Pleosporales incertae sedis</taxon>
        <taxon>Lojkania</taxon>
    </lineage>
</organism>
<dbReference type="InterPro" id="IPR007867">
    <property type="entry name" value="GMC_OxRtase_C"/>
</dbReference>
<dbReference type="Pfam" id="PF00732">
    <property type="entry name" value="GMC_oxred_N"/>
    <property type="match status" value="1"/>
</dbReference>
<evidence type="ECO:0000313" key="10">
    <source>
        <dbReference type="EMBL" id="KAF2269526.1"/>
    </source>
</evidence>
<evidence type="ECO:0000256" key="4">
    <source>
        <dbReference type="ARBA" id="ARBA00022827"/>
    </source>
</evidence>
<dbReference type="SUPFAM" id="SSF51905">
    <property type="entry name" value="FAD/NAD(P)-binding domain"/>
    <property type="match status" value="1"/>
</dbReference>
<dbReference type="PANTHER" id="PTHR11552">
    <property type="entry name" value="GLUCOSE-METHANOL-CHOLINE GMC OXIDOREDUCTASE"/>
    <property type="match status" value="1"/>
</dbReference>
<keyword evidence="11" id="KW-1185">Reference proteome</keyword>
<gene>
    <name evidence="10" type="ORF">CC78DRAFT_550881</name>
</gene>
<dbReference type="InterPro" id="IPR000172">
    <property type="entry name" value="GMC_OxRdtase_N"/>
</dbReference>
<comment type="cofactor">
    <cofactor evidence="1 7">
        <name>FAD</name>
        <dbReference type="ChEBI" id="CHEBI:57692"/>
    </cofactor>
</comment>
<dbReference type="PANTHER" id="PTHR11552:SF123">
    <property type="entry name" value="GMC OXIDOREDUCTASE (AFU_ORTHOLOGUE AFUA_2G01770)-RELATED"/>
    <property type="match status" value="1"/>
</dbReference>
<feature type="domain" description="Glucose-methanol-choline oxidoreductase C-terminal" evidence="9">
    <location>
        <begin position="329"/>
        <end position="439"/>
    </location>
</feature>
<evidence type="ECO:0000313" key="11">
    <source>
        <dbReference type="Proteomes" id="UP000800093"/>
    </source>
</evidence>
<reference evidence="11" key="1">
    <citation type="journal article" date="2020" name="Stud. Mycol.">
        <title>101 Dothideomycetes genomes: A test case for predicting lifestyles and emergence of pathogens.</title>
        <authorList>
            <person name="Haridas S."/>
            <person name="Albert R."/>
            <person name="Binder M."/>
            <person name="Bloem J."/>
            <person name="LaButti K."/>
            <person name="Salamov A."/>
            <person name="Andreopoulos B."/>
            <person name="Baker S."/>
            <person name="Barry K."/>
            <person name="Bills G."/>
            <person name="Bluhm B."/>
            <person name="Cannon C."/>
            <person name="Castanera R."/>
            <person name="Culley D."/>
            <person name="Daum C."/>
            <person name="Ezra D."/>
            <person name="Gonzalez J."/>
            <person name="Henrissat B."/>
            <person name="Kuo A."/>
            <person name="Liang C."/>
            <person name="Lipzen A."/>
            <person name="Lutzoni F."/>
            <person name="Magnuson J."/>
            <person name="Mondo S."/>
            <person name="Nolan M."/>
            <person name="Ohm R."/>
            <person name="Pangilinan J."/>
            <person name="Park H.-J."/>
            <person name="Ramirez L."/>
            <person name="Alfaro M."/>
            <person name="Sun H."/>
            <person name="Tritt A."/>
            <person name="Yoshinaga Y."/>
            <person name="Zwiers L.-H."/>
            <person name="Turgeon B."/>
            <person name="Goodwin S."/>
            <person name="Spatafora J."/>
            <person name="Crous P."/>
            <person name="Grigoriev I."/>
        </authorList>
    </citation>
    <scope>NUCLEOTIDE SEQUENCE [LARGE SCALE GENOMIC DNA]</scope>
    <source>
        <strain evidence="11">CBS 304.66</strain>
    </source>
</reference>
<dbReference type="InterPro" id="IPR027424">
    <property type="entry name" value="Glucose_Oxidase_domain_2"/>
</dbReference>
<evidence type="ECO:0000256" key="2">
    <source>
        <dbReference type="ARBA" id="ARBA00010790"/>
    </source>
</evidence>
<feature type="active site" description="Proton acceptor" evidence="6">
    <location>
        <position position="430"/>
    </location>
</feature>
<dbReference type="OrthoDB" id="269227at2759"/>
<dbReference type="InterPro" id="IPR012132">
    <property type="entry name" value="GMC_OxRdtase"/>
</dbReference>
<dbReference type="GO" id="GO:0016614">
    <property type="term" value="F:oxidoreductase activity, acting on CH-OH group of donors"/>
    <property type="evidence" value="ECO:0007669"/>
    <property type="project" value="InterPro"/>
</dbReference>
<dbReference type="InterPro" id="IPR036188">
    <property type="entry name" value="FAD/NAD-bd_sf"/>
</dbReference>
<evidence type="ECO:0000259" key="8">
    <source>
        <dbReference type="Pfam" id="PF00732"/>
    </source>
</evidence>
<accession>A0A9P4TNL7</accession>
<evidence type="ECO:0000256" key="5">
    <source>
        <dbReference type="ARBA" id="ARBA00023002"/>
    </source>
</evidence>
<keyword evidence="3" id="KW-0285">Flavoprotein</keyword>
<keyword evidence="5" id="KW-0560">Oxidoreductase</keyword>
<dbReference type="PIRSF" id="PIRSF000137">
    <property type="entry name" value="Alcohol_oxidase"/>
    <property type="match status" value="1"/>
</dbReference>
<name>A0A9P4TNL7_9PLEO</name>
<evidence type="ECO:0000259" key="9">
    <source>
        <dbReference type="Pfam" id="PF05199"/>
    </source>
</evidence>
<evidence type="ECO:0000256" key="7">
    <source>
        <dbReference type="PIRSR" id="PIRSR000137-2"/>
    </source>
</evidence>
<dbReference type="Gene3D" id="3.50.50.60">
    <property type="entry name" value="FAD/NAD(P)-binding domain"/>
    <property type="match status" value="3"/>
</dbReference>
<dbReference type="EMBL" id="ML986582">
    <property type="protein sequence ID" value="KAF2269526.1"/>
    <property type="molecule type" value="Genomic_DNA"/>
</dbReference>